<evidence type="ECO:0000256" key="1">
    <source>
        <dbReference type="ARBA" id="ARBA00004196"/>
    </source>
</evidence>
<evidence type="ECO:0000313" key="8">
    <source>
        <dbReference type="Proteomes" id="UP001593940"/>
    </source>
</evidence>
<dbReference type="InterPro" id="IPR050553">
    <property type="entry name" value="Thioredoxin_ResA/DsbE_sf"/>
</dbReference>
<accession>A0ABV6Y9A2</accession>
<dbReference type="InterPro" id="IPR017937">
    <property type="entry name" value="Thioredoxin_CS"/>
</dbReference>
<dbReference type="PROSITE" id="PS51352">
    <property type="entry name" value="THIOREDOXIN_2"/>
    <property type="match status" value="1"/>
</dbReference>
<feature type="chain" id="PRO_5047341690" evidence="5">
    <location>
        <begin position="19"/>
        <end position="190"/>
    </location>
</feature>
<dbReference type="PROSITE" id="PS00194">
    <property type="entry name" value="THIOREDOXIN_1"/>
    <property type="match status" value="1"/>
</dbReference>
<feature type="signal peptide" evidence="5">
    <location>
        <begin position="1"/>
        <end position="18"/>
    </location>
</feature>
<feature type="compositionally biased region" description="Basic residues" evidence="4">
    <location>
        <begin position="180"/>
        <end position="190"/>
    </location>
</feature>
<protein>
    <submittedName>
        <fullName evidence="7">TlpA family protein disulfide reductase</fullName>
    </submittedName>
</protein>
<dbReference type="Proteomes" id="UP001593940">
    <property type="component" value="Unassembled WGS sequence"/>
</dbReference>
<proteinExistence type="predicted"/>
<dbReference type="InterPro" id="IPR013766">
    <property type="entry name" value="Thioredoxin_domain"/>
</dbReference>
<keyword evidence="2" id="KW-0201">Cytochrome c-type biogenesis</keyword>
<evidence type="ECO:0000259" key="6">
    <source>
        <dbReference type="PROSITE" id="PS51352"/>
    </source>
</evidence>
<evidence type="ECO:0000256" key="2">
    <source>
        <dbReference type="ARBA" id="ARBA00022748"/>
    </source>
</evidence>
<organism evidence="7 8">
    <name type="scientific">Microvirga arabica</name>
    <dbReference type="NCBI Taxonomy" id="1128671"/>
    <lineage>
        <taxon>Bacteria</taxon>
        <taxon>Pseudomonadati</taxon>
        <taxon>Pseudomonadota</taxon>
        <taxon>Alphaproteobacteria</taxon>
        <taxon>Hyphomicrobiales</taxon>
        <taxon>Methylobacteriaceae</taxon>
        <taxon>Microvirga</taxon>
    </lineage>
</organism>
<comment type="subcellular location">
    <subcellularLocation>
        <location evidence="1">Cell envelope</location>
    </subcellularLocation>
</comment>
<evidence type="ECO:0000256" key="3">
    <source>
        <dbReference type="ARBA" id="ARBA00023284"/>
    </source>
</evidence>
<dbReference type="Gene3D" id="3.40.30.10">
    <property type="entry name" value="Glutaredoxin"/>
    <property type="match status" value="1"/>
</dbReference>
<sequence>MISFFLALLVLAAAPAAATERPASFVLHREPRPVPDLRFVDGEGGTRTLADFRGKVVLLNVWATWCPPCRQEMPALDRLQAMLGGPGFEVVALSVDRAGAGPVRRFYGETGVGRIAVYLDASGRALRDLNAVGLPTTLLLDREGREIGRLIGPTIWDAPEMVQILRERIGPASDGGAPRERHRSRAGAVH</sequence>
<feature type="domain" description="Thioredoxin" evidence="6">
    <location>
        <begin position="28"/>
        <end position="170"/>
    </location>
</feature>
<dbReference type="Pfam" id="PF08534">
    <property type="entry name" value="Redoxin"/>
    <property type="match status" value="1"/>
</dbReference>
<dbReference type="InterPro" id="IPR036249">
    <property type="entry name" value="Thioredoxin-like_sf"/>
</dbReference>
<dbReference type="PANTHER" id="PTHR42852:SF13">
    <property type="entry name" value="PROTEIN DIPZ"/>
    <property type="match status" value="1"/>
</dbReference>
<dbReference type="CDD" id="cd02966">
    <property type="entry name" value="TlpA_like_family"/>
    <property type="match status" value="1"/>
</dbReference>
<dbReference type="InterPro" id="IPR013740">
    <property type="entry name" value="Redoxin"/>
</dbReference>
<dbReference type="RefSeq" id="WP_161725194.1">
    <property type="nucleotide sequence ID" value="NZ_JBHOMY010000035.1"/>
</dbReference>
<keyword evidence="8" id="KW-1185">Reference proteome</keyword>
<evidence type="ECO:0000256" key="4">
    <source>
        <dbReference type="SAM" id="MobiDB-lite"/>
    </source>
</evidence>
<name>A0ABV6Y9A2_9HYPH</name>
<dbReference type="PANTHER" id="PTHR42852">
    <property type="entry name" value="THIOL:DISULFIDE INTERCHANGE PROTEIN DSBE"/>
    <property type="match status" value="1"/>
</dbReference>
<comment type="caution">
    <text evidence="7">The sequence shown here is derived from an EMBL/GenBank/DDBJ whole genome shotgun (WGS) entry which is preliminary data.</text>
</comment>
<evidence type="ECO:0000313" key="7">
    <source>
        <dbReference type="EMBL" id="MFC1457857.1"/>
    </source>
</evidence>
<feature type="region of interest" description="Disordered" evidence="4">
    <location>
        <begin position="169"/>
        <end position="190"/>
    </location>
</feature>
<dbReference type="SUPFAM" id="SSF52833">
    <property type="entry name" value="Thioredoxin-like"/>
    <property type="match status" value="1"/>
</dbReference>
<keyword evidence="3" id="KW-0676">Redox-active center</keyword>
<evidence type="ECO:0000256" key="5">
    <source>
        <dbReference type="SAM" id="SignalP"/>
    </source>
</evidence>
<gene>
    <name evidence="7" type="ORF">ACETIH_14270</name>
</gene>
<dbReference type="EMBL" id="JBHOMY010000035">
    <property type="protein sequence ID" value="MFC1457857.1"/>
    <property type="molecule type" value="Genomic_DNA"/>
</dbReference>
<reference evidence="7 8" key="1">
    <citation type="submission" date="2024-09" db="EMBL/GenBank/DDBJ databases">
        <title>Nodulacao em especies de Leguminosae Basais da Amazonia e Caracterizacao dos Rizobios e Bacterias Associadas aos Nodulos.</title>
        <authorList>
            <person name="Jambeiro I.C.A."/>
            <person name="Lopes I.S."/>
            <person name="Aguiar E.R.G.R."/>
            <person name="Santos A.F.J."/>
            <person name="Dos Santos J.M.F."/>
            <person name="Gross E."/>
        </authorList>
    </citation>
    <scope>NUCLEOTIDE SEQUENCE [LARGE SCALE GENOMIC DNA]</scope>
    <source>
        <strain evidence="7 8">BRUESC1165</strain>
    </source>
</reference>
<keyword evidence="5" id="KW-0732">Signal</keyword>